<dbReference type="OrthoDB" id="10249433at2759"/>
<dbReference type="STRING" id="1658172.A0A1B7P786"/>
<dbReference type="Proteomes" id="UP000091918">
    <property type="component" value="Unassembled WGS sequence"/>
</dbReference>
<dbReference type="SUPFAM" id="SSF53474">
    <property type="entry name" value="alpha/beta-Hydrolases"/>
    <property type="match status" value="1"/>
</dbReference>
<dbReference type="Gene3D" id="3.40.50.1820">
    <property type="entry name" value="alpha/beta hydrolase"/>
    <property type="match status" value="1"/>
</dbReference>
<accession>A0A1B7P786</accession>
<gene>
    <name evidence="2" type="ORF">ACJ72_00722</name>
</gene>
<keyword evidence="3" id="KW-1185">Reference proteome</keyword>
<organism evidence="2 3">
    <name type="scientific">Emergomyces africanus</name>
    <dbReference type="NCBI Taxonomy" id="1955775"/>
    <lineage>
        <taxon>Eukaryota</taxon>
        <taxon>Fungi</taxon>
        <taxon>Dikarya</taxon>
        <taxon>Ascomycota</taxon>
        <taxon>Pezizomycotina</taxon>
        <taxon>Eurotiomycetes</taxon>
        <taxon>Eurotiomycetidae</taxon>
        <taxon>Onygenales</taxon>
        <taxon>Ajellomycetaceae</taxon>
        <taxon>Emergomyces</taxon>
    </lineage>
</organism>
<dbReference type="InterPro" id="IPR000073">
    <property type="entry name" value="AB_hydrolase_1"/>
</dbReference>
<comment type="caution">
    <text evidence="2">The sequence shown here is derived from an EMBL/GenBank/DDBJ whole genome shotgun (WGS) entry which is preliminary data.</text>
</comment>
<sequence length="236" mass="26671">MHTLPQSKFVQMALIPSIADNGLIFTYTVRGEIVTASRDRMVLIQCPGWGIGPRYLASGLTALESEYNLVFFHPRGSAGSSRPANPSAMTSFNMAADLKFFRQYLNIDRFPAMHGLSHGGTIVLAYAELFPQRVAKLVLVDRWLLSHDDSAAVIRYQEERKGDLRFEAAYRALHTRLPTNDEELKKFMTTIIPIYFFDPQTHVPPYLVGIGDQSYSFWCLESCGNAIGRFRLLKDD</sequence>
<dbReference type="EMBL" id="LGUA01000041">
    <property type="protein sequence ID" value="OAX84900.1"/>
    <property type="molecule type" value="Genomic_DNA"/>
</dbReference>
<dbReference type="Pfam" id="PF00561">
    <property type="entry name" value="Abhydrolase_1"/>
    <property type="match status" value="1"/>
</dbReference>
<dbReference type="InterPro" id="IPR029058">
    <property type="entry name" value="AB_hydrolase_fold"/>
</dbReference>
<protein>
    <recommendedName>
        <fullName evidence="1">AB hydrolase-1 domain-containing protein</fullName>
    </recommendedName>
</protein>
<evidence type="ECO:0000313" key="2">
    <source>
        <dbReference type="EMBL" id="OAX84900.1"/>
    </source>
</evidence>
<evidence type="ECO:0000313" key="3">
    <source>
        <dbReference type="Proteomes" id="UP000091918"/>
    </source>
</evidence>
<dbReference type="AlphaFoldDB" id="A0A1B7P786"/>
<evidence type="ECO:0000259" key="1">
    <source>
        <dbReference type="Pfam" id="PF00561"/>
    </source>
</evidence>
<proteinExistence type="predicted"/>
<name>A0A1B7P786_9EURO</name>
<feature type="domain" description="AB hydrolase-1" evidence="1">
    <location>
        <begin position="46"/>
        <end position="150"/>
    </location>
</feature>
<reference evidence="2 3" key="1">
    <citation type="submission" date="2015-07" db="EMBL/GenBank/DDBJ databases">
        <title>Emmonsia species relationships and genome sequence.</title>
        <authorList>
            <person name="Cuomo C.A."/>
            <person name="Schwartz I.S."/>
            <person name="Kenyon C."/>
            <person name="de Hoog G.S."/>
            <person name="Govender N.P."/>
            <person name="Botha A."/>
            <person name="Moreno L."/>
            <person name="de Vries M."/>
            <person name="Munoz J.F."/>
            <person name="Stielow J.B."/>
        </authorList>
    </citation>
    <scope>NUCLEOTIDE SEQUENCE [LARGE SCALE GENOMIC DNA]</scope>
    <source>
        <strain evidence="2 3">CBS 136260</strain>
    </source>
</reference>